<dbReference type="SUPFAM" id="SSF46894">
    <property type="entry name" value="C-terminal effector domain of the bipartite response regulators"/>
    <property type="match status" value="1"/>
</dbReference>
<evidence type="ECO:0000313" key="2">
    <source>
        <dbReference type="EMBL" id="HJA06075.1"/>
    </source>
</evidence>
<protein>
    <submittedName>
        <fullName evidence="2">Sporulation initiation factor Spo0A C-terminal domain-containing protein</fullName>
    </submittedName>
</protein>
<dbReference type="InterPro" id="IPR036388">
    <property type="entry name" value="WH-like_DNA-bd_sf"/>
</dbReference>
<dbReference type="InterPro" id="IPR014879">
    <property type="entry name" value="Spo0A_C"/>
</dbReference>
<proteinExistence type="predicted"/>
<dbReference type="GO" id="GO:0005737">
    <property type="term" value="C:cytoplasm"/>
    <property type="evidence" value="ECO:0007669"/>
    <property type="project" value="InterPro"/>
</dbReference>
<sequence>MNYEKIIVNILDSFGVNRSYTGHSYVVYGLLLITEDPGRLEYITKSLYLDIAEHYHTNWSCVEKNIRTIVNAVWDSHNTELLEVIFNKTKRHKKPTNKEFLKYMYDYIVYSPEDMISTDRLLSFICPISNRHCEALSTFYVRLSQIMESNPVSKENA</sequence>
<dbReference type="GO" id="GO:0042173">
    <property type="term" value="P:regulation of sporulation resulting in formation of a cellular spore"/>
    <property type="evidence" value="ECO:0007669"/>
    <property type="project" value="InterPro"/>
</dbReference>
<accession>A0A9D2KII5</accession>
<gene>
    <name evidence="2" type="ORF">H9798_02850</name>
</gene>
<dbReference type="GO" id="GO:0003743">
    <property type="term" value="F:translation initiation factor activity"/>
    <property type="evidence" value="ECO:0007669"/>
    <property type="project" value="UniProtKB-KW"/>
</dbReference>
<keyword evidence="2" id="KW-0648">Protein biosynthesis</keyword>
<keyword evidence="2" id="KW-0396">Initiation factor</keyword>
<dbReference type="Proteomes" id="UP000824223">
    <property type="component" value="Unassembled WGS sequence"/>
</dbReference>
<reference evidence="2" key="1">
    <citation type="journal article" date="2021" name="PeerJ">
        <title>Extensive microbial diversity within the chicken gut microbiome revealed by metagenomics and culture.</title>
        <authorList>
            <person name="Gilroy R."/>
            <person name="Ravi A."/>
            <person name="Getino M."/>
            <person name="Pursley I."/>
            <person name="Horton D.L."/>
            <person name="Alikhan N.F."/>
            <person name="Baker D."/>
            <person name="Gharbi K."/>
            <person name="Hall N."/>
            <person name="Watson M."/>
            <person name="Adriaenssens E.M."/>
            <person name="Foster-Nyarko E."/>
            <person name="Jarju S."/>
            <person name="Secka A."/>
            <person name="Antonio M."/>
            <person name="Oren A."/>
            <person name="Chaudhuri R.R."/>
            <person name="La Ragione R."/>
            <person name="Hildebrand F."/>
            <person name="Pallen M.J."/>
        </authorList>
    </citation>
    <scope>NUCLEOTIDE SEQUENCE</scope>
    <source>
        <strain evidence="2">ChiSjej2B20-11307</strain>
    </source>
</reference>
<dbReference type="AlphaFoldDB" id="A0A9D2KII5"/>
<dbReference type="GO" id="GO:0003677">
    <property type="term" value="F:DNA binding"/>
    <property type="evidence" value="ECO:0007669"/>
    <property type="project" value="InterPro"/>
</dbReference>
<dbReference type="EMBL" id="DXAK01000012">
    <property type="protein sequence ID" value="HJA06075.1"/>
    <property type="molecule type" value="Genomic_DNA"/>
</dbReference>
<comment type="caution">
    <text evidence="2">The sequence shown here is derived from an EMBL/GenBank/DDBJ whole genome shotgun (WGS) entry which is preliminary data.</text>
</comment>
<dbReference type="Gene3D" id="1.10.10.10">
    <property type="entry name" value="Winged helix-like DNA-binding domain superfamily/Winged helix DNA-binding domain"/>
    <property type="match status" value="1"/>
</dbReference>
<dbReference type="Pfam" id="PF08769">
    <property type="entry name" value="Spo0A_C"/>
    <property type="match status" value="1"/>
</dbReference>
<dbReference type="GO" id="GO:0005509">
    <property type="term" value="F:calcium ion binding"/>
    <property type="evidence" value="ECO:0007669"/>
    <property type="project" value="InterPro"/>
</dbReference>
<reference evidence="2" key="2">
    <citation type="submission" date="2021-04" db="EMBL/GenBank/DDBJ databases">
        <authorList>
            <person name="Gilroy R."/>
        </authorList>
    </citation>
    <scope>NUCLEOTIDE SEQUENCE</scope>
    <source>
        <strain evidence="2">ChiSjej2B20-11307</strain>
    </source>
</reference>
<feature type="domain" description="Sporulation initiation factor Spo0A C-terminal" evidence="1">
    <location>
        <begin position="7"/>
        <end position="108"/>
    </location>
</feature>
<dbReference type="InterPro" id="IPR016032">
    <property type="entry name" value="Sig_transdc_resp-reg_C-effctor"/>
</dbReference>
<dbReference type="GO" id="GO:0003700">
    <property type="term" value="F:DNA-binding transcription factor activity"/>
    <property type="evidence" value="ECO:0007669"/>
    <property type="project" value="InterPro"/>
</dbReference>
<organism evidence="2 3">
    <name type="scientific">Candidatus Mediterraneibacter pullicola</name>
    <dbReference type="NCBI Taxonomy" id="2838682"/>
    <lineage>
        <taxon>Bacteria</taxon>
        <taxon>Bacillati</taxon>
        <taxon>Bacillota</taxon>
        <taxon>Clostridia</taxon>
        <taxon>Lachnospirales</taxon>
        <taxon>Lachnospiraceae</taxon>
        <taxon>Mediterraneibacter</taxon>
    </lineage>
</organism>
<evidence type="ECO:0000259" key="1">
    <source>
        <dbReference type="Pfam" id="PF08769"/>
    </source>
</evidence>
<evidence type="ECO:0000313" key="3">
    <source>
        <dbReference type="Proteomes" id="UP000824223"/>
    </source>
</evidence>
<name>A0A9D2KII5_9FIRM</name>